<evidence type="ECO:0000256" key="1">
    <source>
        <dbReference type="SAM" id="SignalP"/>
    </source>
</evidence>
<evidence type="ECO:0000313" key="3">
    <source>
        <dbReference type="Proteomes" id="UP000326344"/>
    </source>
</evidence>
<reference evidence="2 3" key="1">
    <citation type="submission" date="2019-09" db="EMBL/GenBank/DDBJ databases">
        <title>Genome Sequence of Larkinella sp MA1.</title>
        <authorList>
            <person name="Srinivasan S."/>
        </authorList>
    </citation>
    <scope>NUCLEOTIDE SEQUENCE [LARGE SCALE GENOMIC DNA]</scope>
    <source>
        <strain evidence="2 3">MA1</strain>
    </source>
</reference>
<comment type="caution">
    <text evidence="2">The sequence shown here is derived from an EMBL/GenBank/DDBJ whole genome shotgun (WGS) entry which is preliminary data.</text>
</comment>
<sequence>MKILYCLPVIYTLFSWSVFAQNSHPHQVSAYTEVGAFGSTAERTPFWLRANQYGSIPLSSPGGTLRVGIQGTLLLTDTTSVRSFIRPHREWTLSYAAESVGNAGKTNQLLLPEAYIKLTHKGVELVAGRRREVIGLVDSTLSSGSYSWSGNALPIPKIQIGTRGFISLNSWLALNAFFAHGWFGDTWYIKRSFLHQKSITWRIGKPSWRARFYAGLNHNVQWAGHTDRLPNNAISVNGQMPNRLSDFPNVVFAIRTNGLNNDRITKFDWENMYGNHVGSLDIAAELPLQTLSVLLYHQHSFEDASSFLLQNIPDGLYGIRLRTNRSSPSFFHLVGLNMEFFSTVFQSGDPALKNLQFGWGGDNNFNHAQYQEGWVYRNRVIGSPFLTRLVDAKPEYRIGYIVNNNRVKMAHLGIQATLANKIDVMARVSYSENKGTYNYPFPKTLPQWSSVLQLGLPVSWLGGCWLTAAVSVDSGELYENATGGFISLRKPIWQTSGTRIAKKPTGWL</sequence>
<accession>A0A5N1JGY9</accession>
<dbReference type="InterPro" id="IPR038636">
    <property type="entry name" value="Wzi_sf"/>
</dbReference>
<keyword evidence="3" id="KW-1185">Reference proteome</keyword>
<dbReference type="AlphaFoldDB" id="A0A5N1JGY9"/>
<proteinExistence type="predicted"/>
<gene>
    <name evidence="2" type="ORF">F0P93_10325</name>
</gene>
<dbReference type="Proteomes" id="UP000326344">
    <property type="component" value="Unassembled WGS sequence"/>
</dbReference>
<keyword evidence="1" id="KW-0732">Signal</keyword>
<dbReference type="InterPro" id="IPR026950">
    <property type="entry name" value="Caps_assemb_Wzi"/>
</dbReference>
<protein>
    <submittedName>
        <fullName evidence="2">Capsule assembly Wzi family protein</fullName>
    </submittedName>
</protein>
<feature type="chain" id="PRO_5025033916" evidence="1">
    <location>
        <begin position="21"/>
        <end position="508"/>
    </location>
</feature>
<dbReference type="Gene3D" id="2.40.160.130">
    <property type="entry name" value="Capsule assembly protein Wzi"/>
    <property type="match status" value="1"/>
</dbReference>
<dbReference type="Pfam" id="PF14052">
    <property type="entry name" value="Caps_assemb_Wzi"/>
    <property type="match status" value="1"/>
</dbReference>
<organism evidence="2 3">
    <name type="scientific">Larkinella humicola</name>
    <dbReference type="NCBI Taxonomy" id="2607654"/>
    <lineage>
        <taxon>Bacteria</taxon>
        <taxon>Pseudomonadati</taxon>
        <taxon>Bacteroidota</taxon>
        <taxon>Cytophagia</taxon>
        <taxon>Cytophagales</taxon>
        <taxon>Spirosomataceae</taxon>
        <taxon>Larkinella</taxon>
    </lineage>
</organism>
<dbReference type="EMBL" id="VTWS01000002">
    <property type="protein sequence ID" value="KAA9354974.1"/>
    <property type="molecule type" value="Genomic_DNA"/>
</dbReference>
<feature type="signal peptide" evidence="1">
    <location>
        <begin position="1"/>
        <end position="20"/>
    </location>
</feature>
<evidence type="ECO:0000313" key="2">
    <source>
        <dbReference type="EMBL" id="KAA9354974.1"/>
    </source>
</evidence>
<name>A0A5N1JGY9_9BACT</name>
<dbReference type="RefSeq" id="WP_150876268.1">
    <property type="nucleotide sequence ID" value="NZ_VTWS01000002.1"/>
</dbReference>